<dbReference type="Proteomes" id="UP000249341">
    <property type="component" value="Unassembled WGS sequence"/>
</dbReference>
<reference evidence="2 3" key="1">
    <citation type="submission" date="2018-06" db="EMBL/GenBank/DDBJ databases">
        <title>Genomic Encyclopedia of Type Strains, Phase III (KMG-III): the genomes of soil and plant-associated and newly described type strains.</title>
        <authorList>
            <person name="Whitman W."/>
        </authorList>
    </citation>
    <scope>NUCLEOTIDE SEQUENCE [LARGE SCALE GENOMIC DNA]</scope>
    <source>
        <strain evidence="2 3">CGMCC 4.7090</strain>
    </source>
</reference>
<dbReference type="EMBL" id="QLMJ01000010">
    <property type="protein sequence ID" value="RAK35396.1"/>
    <property type="molecule type" value="Genomic_DNA"/>
</dbReference>
<evidence type="ECO:0000256" key="1">
    <source>
        <dbReference type="SAM" id="MobiDB-lite"/>
    </source>
</evidence>
<comment type="caution">
    <text evidence="2">The sequence shown here is derived from an EMBL/GenBank/DDBJ whole genome shotgun (WGS) entry which is preliminary data.</text>
</comment>
<proteinExistence type="predicted"/>
<feature type="region of interest" description="Disordered" evidence="1">
    <location>
        <begin position="302"/>
        <end position="347"/>
    </location>
</feature>
<gene>
    <name evidence="2" type="ORF">B0I29_110150</name>
</gene>
<dbReference type="AlphaFoldDB" id="A0A327Z8Y3"/>
<accession>A0A327Z8Y3</accession>
<protein>
    <submittedName>
        <fullName evidence="2">Uncharacterized protein</fullName>
    </submittedName>
</protein>
<evidence type="ECO:0000313" key="2">
    <source>
        <dbReference type="EMBL" id="RAK35396.1"/>
    </source>
</evidence>
<organism evidence="2 3">
    <name type="scientific">Actinoplanes lutulentus</name>
    <dbReference type="NCBI Taxonomy" id="1287878"/>
    <lineage>
        <taxon>Bacteria</taxon>
        <taxon>Bacillati</taxon>
        <taxon>Actinomycetota</taxon>
        <taxon>Actinomycetes</taxon>
        <taxon>Micromonosporales</taxon>
        <taxon>Micromonosporaceae</taxon>
        <taxon>Actinoplanes</taxon>
    </lineage>
</organism>
<name>A0A327Z8Y3_9ACTN</name>
<evidence type="ECO:0000313" key="3">
    <source>
        <dbReference type="Proteomes" id="UP000249341"/>
    </source>
</evidence>
<sequence>MNAIPTTDDPGEAEQVWAWVARSFVRLGAPPCHPGPDLLHGVWVDGGRDGGRYAAAMSDFLGRVGQLGRDLWDWIGGTNPDAWAAGAGWTTAAIALVASIAAFRQVREARTLREEQAQPYVVAFMEASQTSQHIVELVVKNFGTTVARNVQMDCQPPLKRTSSGKDATEEVRVFESLPVLVPGQEWRIFWDSGVSRKDANLPDRYEVTLRYQDSHDKNMPPTQAILDWGFYKSRMWVETFGTHHAAKALRELSSSVKQWTESDGGLSVFVRDGEIEDERRRARNAEMYARLEALNALQVEGGGDDVEDALSAPANEDAVAEGSPDSEGPTERPTGNGDVTGDRVQPA</sequence>
<keyword evidence="3" id="KW-1185">Reference proteome</keyword>